<dbReference type="AlphaFoldDB" id="A0A1T5IGZ1"/>
<comment type="cofactor">
    <cofactor evidence="1 6">
        <name>FAD</name>
        <dbReference type="ChEBI" id="CHEBI:57692"/>
    </cofactor>
</comment>
<name>A0A1T5IGZ1_9FIRM</name>
<dbReference type="PROSITE" id="PS00073">
    <property type="entry name" value="ACYL_COA_DH_2"/>
    <property type="match status" value="1"/>
</dbReference>
<dbReference type="Pfam" id="PF00441">
    <property type="entry name" value="Acyl-CoA_dh_1"/>
    <property type="match status" value="1"/>
</dbReference>
<evidence type="ECO:0000313" key="10">
    <source>
        <dbReference type="EMBL" id="SKC38283.1"/>
    </source>
</evidence>
<dbReference type="Gene3D" id="1.10.540.10">
    <property type="entry name" value="Acyl-CoA dehydrogenase/oxidase, N-terminal domain"/>
    <property type="match status" value="1"/>
</dbReference>
<organism evidence="10 11">
    <name type="scientific">Maledivibacter halophilus</name>
    <dbReference type="NCBI Taxonomy" id="36842"/>
    <lineage>
        <taxon>Bacteria</taxon>
        <taxon>Bacillati</taxon>
        <taxon>Bacillota</taxon>
        <taxon>Clostridia</taxon>
        <taxon>Peptostreptococcales</taxon>
        <taxon>Caminicellaceae</taxon>
        <taxon>Maledivibacter</taxon>
    </lineage>
</organism>
<dbReference type="InterPro" id="IPR037069">
    <property type="entry name" value="AcylCoA_DH/ox_N_sf"/>
</dbReference>
<dbReference type="Proteomes" id="UP000190285">
    <property type="component" value="Unassembled WGS sequence"/>
</dbReference>
<keyword evidence="11" id="KW-1185">Reference proteome</keyword>
<evidence type="ECO:0000259" key="9">
    <source>
        <dbReference type="Pfam" id="PF02771"/>
    </source>
</evidence>
<dbReference type="InterPro" id="IPR046373">
    <property type="entry name" value="Acyl-CoA_Oxase/DH_mid-dom_sf"/>
</dbReference>
<keyword evidence="3 6" id="KW-0285">Flavoprotein</keyword>
<reference evidence="10 11" key="1">
    <citation type="submission" date="2017-02" db="EMBL/GenBank/DDBJ databases">
        <authorList>
            <person name="Peterson S.W."/>
        </authorList>
    </citation>
    <scope>NUCLEOTIDE SEQUENCE [LARGE SCALE GENOMIC DNA]</scope>
    <source>
        <strain evidence="10 11">M1</strain>
    </source>
</reference>
<dbReference type="OrthoDB" id="9802447at2"/>
<evidence type="ECO:0000256" key="4">
    <source>
        <dbReference type="ARBA" id="ARBA00022827"/>
    </source>
</evidence>
<dbReference type="PANTHER" id="PTHR43884:SF12">
    <property type="entry name" value="ISOVALERYL-COA DEHYDROGENASE, MITOCHONDRIAL-RELATED"/>
    <property type="match status" value="1"/>
</dbReference>
<feature type="domain" description="Acyl-CoA dehydrogenase/oxidase N-terminal" evidence="9">
    <location>
        <begin position="6"/>
        <end position="116"/>
    </location>
</feature>
<evidence type="ECO:0000256" key="2">
    <source>
        <dbReference type="ARBA" id="ARBA00009347"/>
    </source>
</evidence>
<gene>
    <name evidence="10" type="ORF">SAMN02194393_00355</name>
</gene>
<dbReference type="PIRSF" id="PIRSF016578">
    <property type="entry name" value="HsaA"/>
    <property type="match status" value="1"/>
</dbReference>
<dbReference type="PANTHER" id="PTHR43884">
    <property type="entry name" value="ACYL-COA DEHYDROGENASE"/>
    <property type="match status" value="1"/>
</dbReference>
<evidence type="ECO:0000256" key="5">
    <source>
        <dbReference type="ARBA" id="ARBA00023002"/>
    </source>
</evidence>
<dbReference type="Gene3D" id="2.40.110.10">
    <property type="entry name" value="Butyryl-CoA Dehydrogenase, subunit A, domain 2"/>
    <property type="match status" value="1"/>
</dbReference>
<proteinExistence type="inferred from homology"/>
<dbReference type="FunFam" id="1.10.540.10:FF:000002">
    <property type="entry name" value="Acyl-CoA dehydrogenase FadE19"/>
    <property type="match status" value="1"/>
</dbReference>
<dbReference type="SUPFAM" id="SSF56645">
    <property type="entry name" value="Acyl-CoA dehydrogenase NM domain-like"/>
    <property type="match status" value="1"/>
</dbReference>
<dbReference type="Pfam" id="PF02771">
    <property type="entry name" value="Acyl-CoA_dh_N"/>
    <property type="match status" value="1"/>
</dbReference>
<dbReference type="STRING" id="36842.SAMN02194393_00355"/>
<feature type="domain" description="Acyl-CoA dehydrogenase/oxidase C-terminal" evidence="7">
    <location>
        <begin position="229"/>
        <end position="378"/>
    </location>
</feature>
<keyword evidence="5 6" id="KW-0560">Oxidoreductase</keyword>
<evidence type="ECO:0000259" key="8">
    <source>
        <dbReference type="Pfam" id="PF02770"/>
    </source>
</evidence>
<dbReference type="Pfam" id="PF02770">
    <property type="entry name" value="Acyl-CoA_dh_M"/>
    <property type="match status" value="1"/>
</dbReference>
<dbReference type="InterPro" id="IPR006089">
    <property type="entry name" value="Acyl-CoA_DH_CS"/>
</dbReference>
<evidence type="ECO:0000259" key="7">
    <source>
        <dbReference type="Pfam" id="PF00441"/>
    </source>
</evidence>
<evidence type="ECO:0000256" key="3">
    <source>
        <dbReference type="ARBA" id="ARBA00022630"/>
    </source>
</evidence>
<evidence type="ECO:0000256" key="6">
    <source>
        <dbReference type="RuleBase" id="RU362125"/>
    </source>
</evidence>
<keyword evidence="4 6" id="KW-0274">FAD</keyword>
<dbReference type="GO" id="GO:0003995">
    <property type="term" value="F:acyl-CoA dehydrogenase activity"/>
    <property type="evidence" value="ECO:0007669"/>
    <property type="project" value="InterPro"/>
</dbReference>
<accession>A0A1T5IGZ1</accession>
<dbReference type="EMBL" id="FUZT01000001">
    <property type="protein sequence ID" value="SKC38283.1"/>
    <property type="molecule type" value="Genomic_DNA"/>
</dbReference>
<protein>
    <submittedName>
        <fullName evidence="10">Acyl-CoA dehydrogenase, middle domain</fullName>
    </submittedName>
</protein>
<dbReference type="InterPro" id="IPR009075">
    <property type="entry name" value="AcylCo_DH/oxidase_C"/>
</dbReference>
<sequence length="380" mass="40873">MFEFFNEDQKMIRKVAKEFVEKEIAPYAAKWDEEDSCPVELWPKFGEMGFLGIFVPEQYGGPGLGITERAIVLEEIACHSAGLAIAIMTHDLATAAILNFGTEEQKKEYLPLLVSGSKVGGLSVTEPTGGSDLVNQATTIEKTENGYVLNGRKVFITNSHIADINIWTGTSGVNEKGRKKLSAVLIPPGTPGLSAGRKENKLGLRGSITGDSIANEVKVSHDCLIGEEGKGSVVALHTIGHFGRSGMSAIAVGILRGCVEEGIKFAKERVTYGKPLAKLPAIQEMIAENEIDYEAASSMLYNATAIYDRGENAVPRLAAAKYFCTEAAVRSSRRTIDLMGGYGVINEYPVGRFLRDALANIPSGGTSQIMKIIVAGNLLR</sequence>
<evidence type="ECO:0000256" key="1">
    <source>
        <dbReference type="ARBA" id="ARBA00001974"/>
    </source>
</evidence>
<dbReference type="SUPFAM" id="SSF47203">
    <property type="entry name" value="Acyl-CoA dehydrogenase C-terminal domain-like"/>
    <property type="match status" value="1"/>
</dbReference>
<evidence type="ECO:0000313" key="11">
    <source>
        <dbReference type="Proteomes" id="UP000190285"/>
    </source>
</evidence>
<dbReference type="InterPro" id="IPR013786">
    <property type="entry name" value="AcylCoA_DH/ox_N"/>
</dbReference>
<dbReference type="GO" id="GO:0050660">
    <property type="term" value="F:flavin adenine dinucleotide binding"/>
    <property type="evidence" value="ECO:0007669"/>
    <property type="project" value="InterPro"/>
</dbReference>
<feature type="domain" description="Acyl-CoA oxidase/dehydrogenase middle" evidence="8">
    <location>
        <begin position="122"/>
        <end position="212"/>
    </location>
</feature>
<dbReference type="InterPro" id="IPR006091">
    <property type="entry name" value="Acyl-CoA_Oxase/DH_mid-dom"/>
</dbReference>
<dbReference type="InterPro" id="IPR036250">
    <property type="entry name" value="AcylCo_DH-like_C"/>
</dbReference>
<dbReference type="InterPro" id="IPR009100">
    <property type="entry name" value="AcylCoA_DH/oxidase_NM_dom_sf"/>
</dbReference>
<dbReference type="RefSeq" id="WP_079488873.1">
    <property type="nucleotide sequence ID" value="NZ_FUZT01000001.1"/>
</dbReference>
<dbReference type="Gene3D" id="1.20.140.10">
    <property type="entry name" value="Butyryl-CoA Dehydrogenase, subunit A, domain 3"/>
    <property type="match status" value="1"/>
</dbReference>
<comment type="similarity">
    <text evidence="2 6">Belongs to the acyl-CoA dehydrogenase family.</text>
</comment>